<proteinExistence type="predicted"/>
<comment type="caution">
    <text evidence="1">The sequence shown here is derived from an EMBL/GenBank/DDBJ whole genome shotgun (WGS) entry which is preliminary data.</text>
</comment>
<organism evidence="1 2">
    <name type="scientific">Danaus chrysippus</name>
    <name type="common">African queen</name>
    <dbReference type="NCBI Taxonomy" id="151541"/>
    <lineage>
        <taxon>Eukaryota</taxon>
        <taxon>Metazoa</taxon>
        <taxon>Ecdysozoa</taxon>
        <taxon>Arthropoda</taxon>
        <taxon>Hexapoda</taxon>
        <taxon>Insecta</taxon>
        <taxon>Pterygota</taxon>
        <taxon>Neoptera</taxon>
        <taxon>Endopterygota</taxon>
        <taxon>Lepidoptera</taxon>
        <taxon>Glossata</taxon>
        <taxon>Ditrysia</taxon>
        <taxon>Papilionoidea</taxon>
        <taxon>Nymphalidae</taxon>
        <taxon>Danainae</taxon>
        <taxon>Danaini</taxon>
        <taxon>Danaina</taxon>
        <taxon>Danaus</taxon>
        <taxon>Anosia</taxon>
    </lineage>
</organism>
<sequence>MESIWKNIAAELAELGPAKSVEQWKTTWRDLKSKTKTKNVNINLARKRTGNNENVPVLTTGEEKILGITGKTTSQVANDDIVQCSPISSESSQNIRDKPFIPEDKFKHNSTQTDITMKNQEILKQLKDKFNDPSTSRSMKTLILTTAPTSWSEKKLTDEIETSRWQARKIMRKKLKRLRDCEIKKEMEEIFGFPDGTVSEDDEEVSDGENNCNANLERLLTGEDVMLSSAVSDRFNFQDYPSCI</sequence>
<protein>
    <submittedName>
        <fullName evidence="1">(African queen) hypothetical protein</fullName>
    </submittedName>
</protein>
<dbReference type="AlphaFoldDB" id="A0A8J2W6E4"/>
<evidence type="ECO:0000313" key="1">
    <source>
        <dbReference type="EMBL" id="CAG9571809.1"/>
    </source>
</evidence>
<gene>
    <name evidence="1" type="ORF">DCHRY22_LOCUS9898</name>
</gene>
<evidence type="ECO:0000313" key="2">
    <source>
        <dbReference type="Proteomes" id="UP000789524"/>
    </source>
</evidence>
<reference evidence="1" key="1">
    <citation type="submission" date="2021-09" db="EMBL/GenBank/DDBJ databases">
        <authorList>
            <person name="Martin H S."/>
        </authorList>
    </citation>
    <scope>NUCLEOTIDE SEQUENCE</scope>
</reference>
<dbReference type="OrthoDB" id="10062343at2759"/>
<dbReference type="Proteomes" id="UP000789524">
    <property type="component" value="Unassembled WGS sequence"/>
</dbReference>
<keyword evidence="2" id="KW-1185">Reference proteome</keyword>
<name>A0A8J2W6E4_9NEOP</name>
<accession>A0A8J2W6E4</accession>
<dbReference type="EMBL" id="CAKASE010000067">
    <property type="protein sequence ID" value="CAG9571809.1"/>
    <property type="molecule type" value="Genomic_DNA"/>
</dbReference>